<dbReference type="Proteomes" id="UP000050378">
    <property type="component" value="Unassembled WGS sequence"/>
</dbReference>
<dbReference type="Gene3D" id="3.30.70.270">
    <property type="match status" value="1"/>
</dbReference>
<dbReference type="InterPro" id="IPR000160">
    <property type="entry name" value="GGDEF_dom"/>
</dbReference>
<dbReference type="SUPFAM" id="SSF141868">
    <property type="entry name" value="EAL domain-like"/>
    <property type="match status" value="1"/>
</dbReference>
<dbReference type="PATRIC" id="fig|570156.3.peg.2661"/>
<dbReference type="CDD" id="cd01949">
    <property type="entry name" value="GGDEF"/>
    <property type="match status" value="1"/>
</dbReference>
<proteinExistence type="predicted"/>
<dbReference type="InterPro" id="IPR050706">
    <property type="entry name" value="Cyclic-di-GMP_PDE-like"/>
</dbReference>
<dbReference type="STRING" id="570156.AOG27_08020"/>
<dbReference type="Gene3D" id="3.10.580.10">
    <property type="entry name" value="CBS-domain"/>
    <property type="match status" value="1"/>
</dbReference>
<dbReference type="OrthoDB" id="1673646at2"/>
<dbReference type="InterPro" id="IPR046342">
    <property type="entry name" value="CBS_dom_sf"/>
</dbReference>
<dbReference type="SUPFAM" id="SSF54631">
    <property type="entry name" value="CBS-domain pair"/>
    <property type="match status" value="1"/>
</dbReference>
<sequence length="596" mass="66922">MNAQLQQILDNSAIETLFQPIFDISNQHILGYEALSRGPKGSELEMPSALFSAAIACHKISELELLCRSRAIENFVKLNLQGKLFLNVSPKTLLDPCHPKGETLHLVEHFGLATNRVVIEVTEQEKVDDGFLLLKTIAHYRELGFSIAIDDLGAGYSGLKQWSELCPEFVKIDRYFIDHCDQSVVKKEFLKSIIELAKATNTQVIAEGIERAEELRLLESLGVQHAQGFLLERPSLQPSYEINIHCLKHLESSDNSNTFEQSMAIGWLAVEHASIEATTRCKDAHSIFEQDKTLTSLAVLEHNIPVGLLHRDQLTEVFAAPYGHALYDKQPVTSLMDKQPLIVDENELLDTVSQQITEFEFDIRRHIVITRNGEYLGLAPLRNILKHITEEKIRHAQHANPLTMLPGNVAINEAIELRLRNNYPFSLAYVDLNHFKQFNDLYGYASGDSVIKLLAEVIVEACSTSKGFVGHIGGDDFMVVFDKNDAEQVCHNIISKFELQSRAFFTPEHIEQGGYWASNREGKKQFVPLLTLSIGLVKPDLELCINSHQVAALATDAKKEAKRYQSSHLFVCKRSRPAPAVVRLSSHKDEAISARS</sequence>
<dbReference type="InterPro" id="IPR035919">
    <property type="entry name" value="EAL_sf"/>
</dbReference>
<feature type="domain" description="EAL" evidence="2">
    <location>
        <begin position="1"/>
        <end position="248"/>
    </location>
</feature>
<dbReference type="Pfam" id="PF00563">
    <property type="entry name" value="EAL"/>
    <property type="match status" value="1"/>
</dbReference>
<name>A0A0P7E2H2_9GAMM</name>
<dbReference type="PROSITE" id="PS50883">
    <property type="entry name" value="EAL"/>
    <property type="match status" value="1"/>
</dbReference>
<comment type="caution">
    <text evidence="5">The sequence shown here is derived from an EMBL/GenBank/DDBJ whole genome shotgun (WGS) entry which is preliminary data.</text>
</comment>
<dbReference type="Pfam" id="PF00571">
    <property type="entry name" value="CBS"/>
    <property type="match status" value="1"/>
</dbReference>
<protein>
    <submittedName>
        <fullName evidence="5">Diguanylate phosphodiesterase</fullName>
    </submittedName>
</protein>
<dbReference type="PROSITE" id="PS50887">
    <property type="entry name" value="GGDEF"/>
    <property type="match status" value="1"/>
</dbReference>
<dbReference type="CDD" id="cd01948">
    <property type="entry name" value="EAL"/>
    <property type="match status" value="1"/>
</dbReference>
<dbReference type="SUPFAM" id="SSF55073">
    <property type="entry name" value="Nucleotide cyclase"/>
    <property type="match status" value="1"/>
</dbReference>
<dbReference type="InterPro" id="IPR043128">
    <property type="entry name" value="Rev_trsase/Diguanyl_cyclase"/>
</dbReference>
<dbReference type="SMART" id="SM00267">
    <property type="entry name" value="GGDEF"/>
    <property type="match status" value="1"/>
</dbReference>
<feature type="domain" description="CBS" evidence="4">
    <location>
        <begin position="336"/>
        <end position="397"/>
    </location>
</feature>
<dbReference type="RefSeq" id="WP_054552494.1">
    <property type="nucleotide sequence ID" value="NZ_LJTC01000004.1"/>
</dbReference>
<evidence type="ECO:0000313" key="5">
    <source>
        <dbReference type="EMBL" id="KPM84239.1"/>
    </source>
</evidence>
<dbReference type="Gene3D" id="3.20.20.450">
    <property type="entry name" value="EAL domain"/>
    <property type="match status" value="1"/>
</dbReference>
<reference evidence="5 6" key="1">
    <citation type="submission" date="2015-09" db="EMBL/GenBank/DDBJ databases">
        <title>Draft Genome Sequence of Pseudoalteromonas lipolytica UCD-48B.</title>
        <authorList>
            <person name="Krusor M."/>
            <person name="Coil D.A."/>
            <person name="Lang J.M."/>
            <person name="Eisen J.A."/>
            <person name="Alexiev A."/>
        </authorList>
    </citation>
    <scope>NUCLEOTIDE SEQUENCE [LARGE SCALE GENOMIC DNA]</scope>
    <source>
        <strain evidence="5 6">UCD-48B</strain>
    </source>
</reference>
<dbReference type="EMBL" id="LJTC01000004">
    <property type="protein sequence ID" value="KPM84239.1"/>
    <property type="molecule type" value="Genomic_DNA"/>
</dbReference>
<keyword evidence="1" id="KW-0129">CBS domain</keyword>
<evidence type="ECO:0000259" key="2">
    <source>
        <dbReference type="PROSITE" id="PS50883"/>
    </source>
</evidence>
<dbReference type="InterPro" id="IPR000644">
    <property type="entry name" value="CBS_dom"/>
</dbReference>
<feature type="domain" description="GGDEF" evidence="3">
    <location>
        <begin position="423"/>
        <end position="574"/>
    </location>
</feature>
<dbReference type="PANTHER" id="PTHR33121">
    <property type="entry name" value="CYCLIC DI-GMP PHOSPHODIESTERASE PDEF"/>
    <property type="match status" value="1"/>
</dbReference>
<accession>A0A0P7E2H2</accession>
<dbReference type="SMART" id="SM00052">
    <property type="entry name" value="EAL"/>
    <property type="match status" value="1"/>
</dbReference>
<dbReference type="PANTHER" id="PTHR33121:SF76">
    <property type="entry name" value="SIGNALING PROTEIN"/>
    <property type="match status" value="1"/>
</dbReference>
<dbReference type="NCBIfam" id="TIGR00254">
    <property type="entry name" value="GGDEF"/>
    <property type="match status" value="1"/>
</dbReference>
<organism evidence="5 6">
    <name type="scientific">Pseudoalteromonas lipolytica</name>
    <dbReference type="NCBI Taxonomy" id="570156"/>
    <lineage>
        <taxon>Bacteria</taxon>
        <taxon>Pseudomonadati</taxon>
        <taxon>Pseudomonadota</taxon>
        <taxon>Gammaproteobacteria</taxon>
        <taxon>Alteromonadales</taxon>
        <taxon>Pseudoalteromonadaceae</taxon>
        <taxon>Pseudoalteromonas</taxon>
    </lineage>
</organism>
<dbReference type="InterPro" id="IPR001633">
    <property type="entry name" value="EAL_dom"/>
</dbReference>
<dbReference type="GO" id="GO:0071111">
    <property type="term" value="F:cyclic-guanylate-specific phosphodiesterase activity"/>
    <property type="evidence" value="ECO:0007669"/>
    <property type="project" value="InterPro"/>
</dbReference>
<dbReference type="Pfam" id="PF00990">
    <property type="entry name" value="GGDEF"/>
    <property type="match status" value="1"/>
</dbReference>
<gene>
    <name evidence="5" type="ORF">AOG27_08020</name>
</gene>
<evidence type="ECO:0000313" key="6">
    <source>
        <dbReference type="Proteomes" id="UP000050378"/>
    </source>
</evidence>
<evidence type="ECO:0000259" key="4">
    <source>
        <dbReference type="PROSITE" id="PS51371"/>
    </source>
</evidence>
<dbReference type="PROSITE" id="PS51371">
    <property type="entry name" value="CBS"/>
    <property type="match status" value="1"/>
</dbReference>
<dbReference type="AlphaFoldDB" id="A0A0P7E2H2"/>
<evidence type="ECO:0000259" key="3">
    <source>
        <dbReference type="PROSITE" id="PS50887"/>
    </source>
</evidence>
<dbReference type="InterPro" id="IPR029787">
    <property type="entry name" value="Nucleotide_cyclase"/>
</dbReference>
<evidence type="ECO:0000256" key="1">
    <source>
        <dbReference type="PROSITE-ProRule" id="PRU00703"/>
    </source>
</evidence>